<keyword evidence="4 8" id="KW-0812">Transmembrane</keyword>
<keyword evidence="3 7" id="KW-0813">Transport</keyword>
<evidence type="ECO:0000256" key="3">
    <source>
        <dbReference type="ARBA" id="ARBA00022448"/>
    </source>
</evidence>
<gene>
    <name evidence="9" type="ORF">DFH94DRAFT_692640</name>
</gene>
<dbReference type="AlphaFoldDB" id="A0A9P5MWI4"/>
<dbReference type="GO" id="GO:0005886">
    <property type="term" value="C:plasma membrane"/>
    <property type="evidence" value="ECO:0007669"/>
    <property type="project" value="TreeGrafter"/>
</dbReference>
<feature type="transmembrane region" description="Helical" evidence="8">
    <location>
        <begin position="323"/>
        <end position="347"/>
    </location>
</feature>
<dbReference type="InterPro" id="IPR001248">
    <property type="entry name" value="Pur-cyt_permease"/>
</dbReference>
<dbReference type="Gene3D" id="1.10.4160.10">
    <property type="entry name" value="Hydantoin permease"/>
    <property type="match status" value="1"/>
</dbReference>
<evidence type="ECO:0000256" key="8">
    <source>
        <dbReference type="SAM" id="Phobius"/>
    </source>
</evidence>
<comment type="subcellular location">
    <subcellularLocation>
        <location evidence="1">Membrane</location>
        <topology evidence="1">Multi-pass membrane protein</topology>
    </subcellularLocation>
</comment>
<evidence type="ECO:0000256" key="4">
    <source>
        <dbReference type="ARBA" id="ARBA00022692"/>
    </source>
</evidence>
<feature type="transmembrane region" description="Helical" evidence="8">
    <location>
        <begin position="267"/>
        <end position="289"/>
    </location>
</feature>
<comment type="similarity">
    <text evidence="2 7">Belongs to the purine-cytosine permease (2.A.39) family.</text>
</comment>
<dbReference type="InterPro" id="IPR026030">
    <property type="entry name" value="Pur-cyt_permease_Fcy2/21/22"/>
</dbReference>
<feature type="transmembrane region" description="Helical" evidence="8">
    <location>
        <begin position="133"/>
        <end position="157"/>
    </location>
</feature>
<dbReference type="GO" id="GO:0022857">
    <property type="term" value="F:transmembrane transporter activity"/>
    <property type="evidence" value="ECO:0007669"/>
    <property type="project" value="InterPro"/>
</dbReference>
<evidence type="ECO:0000256" key="2">
    <source>
        <dbReference type="ARBA" id="ARBA00008974"/>
    </source>
</evidence>
<dbReference type="Pfam" id="PF02133">
    <property type="entry name" value="Transp_cyt_pur"/>
    <property type="match status" value="1"/>
</dbReference>
<evidence type="ECO:0000313" key="9">
    <source>
        <dbReference type="EMBL" id="KAF8480309.1"/>
    </source>
</evidence>
<evidence type="ECO:0000256" key="6">
    <source>
        <dbReference type="ARBA" id="ARBA00023136"/>
    </source>
</evidence>
<feature type="transmembrane region" description="Helical" evidence="8">
    <location>
        <begin position="91"/>
        <end position="112"/>
    </location>
</feature>
<dbReference type="PANTHER" id="PTHR31806">
    <property type="entry name" value="PURINE-CYTOSINE PERMEASE FCY2-RELATED"/>
    <property type="match status" value="1"/>
</dbReference>
<keyword evidence="6 7" id="KW-0472">Membrane</keyword>
<keyword evidence="10" id="KW-1185">Reference proteome</keyword>
<evidence type="ECO:0000313" key="10">
    <source>
        <dbReference type="Proteomes" id="UP000759537"/>
    </source>
</evidence>
<feature type="transmembrane region" description="Helical" evidence="8">
    <location>
        <begin position="59"/>
        <end position="79"/>
    </location>
</feature>
<sequence length="510" mass="55230">MRSPTKSPGEKSSYKGSVAPTWTTFAANLTRLLSEKLLAWGVEERGIRPVAVEDRTETYFIKIFFVWLSANMNILSFASGTLGPVTFGLGLRDSCLVILFFNLFCAVPPAYLTTWGPKLGFRQLCASRYTFGYYGAMVPGLLSLASGAGFTILNNIVGGQALASIANMSWTVGIVIISVISLFVSFCGLRVLNWFENCVWVPCLIVFVVATGVGGKHFVDTPTAPATAAQIFSFGATIAGNMITWGGISSDYTVYFHPRVSSWRLFVYSYLGLNISTITLQCLGAAVAISAPSVPAWEAGYTDGNVGGLLNAMLSPVGGFRKVLMVLLSLSVTAANAPNIYSMCMVFQTLIPSLVAVPRYVLSVFAVAVIIVLSIVGQHKFYATLSDFLGIIGYWAGAWVSAICVEHLYFRKGNFALYDTRSWNVSSRLPLGAAALGASALSFTLVIPSMNQVWYTGPIAHKTGDIGFEVAMAVTALLYIPLRHLEKVLERRLKEPLDLRRVESNQIILG</sequence>
<protein>
    <submittedName>
        <fullName evidence="9">NCS cytosine-purine permease</fullName>
    </submittedName>
</protein>
<reference evidence="9" key="2">
    <citation type="journal article" date="2020" name="Nat. Commun.">
        <title>Large-scale genome sequencing of mycorrhizal fungi provides insights into the early evolution of symbiotic traits.</title>
        <authorList>
            <person name="Miyauchi S."/>
            <person name="Kiss E."/>
            <person name="Kuo A."/>
            <person name="Drula E."/>
            <person name="Kohler A."/>
            <person name="Sanchez-Garcia M."/>
            <person name="Morin E."/>
            <person name="Andreopoulos B."/>
            <person name="Barry K.W."/>
            <person name="Bonito G."/>
            <person name="Buee M."/>
            <person name="Carver A."/>
            <person name="Chen C."/>
            <person name="Cichocki N."/>
            <person name="Clum A."/>
            <person name="Culley D."/>
            <person name="Crous P.W."/>
            <person name="Fauchery L."/>
            <person name="Girlanda M."/>
            <person name="Hayes R.D."/>
            <person name="Keri Z."/>
            <person name="LaButti K."/>
            <person name="Lipzen A."/>
            <person name="Lombard V."/>
            <person name="Magnuson J."/>
            <person name="Maillard F."/>
            <person name="Murat C."/>
            <person name="Nolan M."/>
            <person name="Ohm R.A."/>
            <person name="Pangilinan J."/>
            <person name="Pereira M.F."/>
            <person name="Perotto S."/>
            <person name="Peter M."/>
            <person name="Pfister S."/>
            <person name="Riley R."/>
            <person name="Sitrit Y."/>
            <person name="Stielow J.B."/>
            <person name="Szollosi G."/>
            <person name="Zifcakova L."/>
            <person name="Stursova M."/>
            <person name="Spatafora J.W."/>
            <person name="Tedersoo L."/>
            <person name="Vaario L.M."/>
            <person name="Yamada A."/>
            <person name="Yan M."/>
            <person name="Wang P."/>
            <person name="Xu J."/>
            <person name="Bruns T."/>
            <person name="Baldrian P."/>
            <person name="Vilgalys R."/>
            <person name="Dunand C."/>
            <person name="Henrissat B."/>
            <person name="Grigoriev I.V."/>
            <person name="Hibbett D."/>
            <person name="Nagy L.G."/>
            <person name="Martin F.M."/>
        </authorList>
    </citation>
    <scope>NUCLEOTIDE SEQUENCE</scope>
    <source>
        <strain evidence="9">Prilba</strain>
    </source>
</reference>
<proteinExistence type="inferred from homology"/>
<name>A0A9P5MWI4_9AGAM</name>
<reference evidence="9" key="1">
    <citation type="submission" date="2019-10" db="EMBL/GenBank/DDBJ databases">
        <authorList>
            <consortium name="DOE Joint Genome Institute"/>
            <person name="Kuo A."/>
            <person name="Miyauchi S."/>
            <person name="Kiss E."/>
            <person name="Drula E."/>
            <person name="Kohler A."/>
            <person name="Sanchez-Garcia M."/>
            <person name="Andreopoulos B."/>
            <person name="Barry K.W."/>
            <person name="Bonito G."/>
            <person name="Buee M."/>
            <person name="Carver A."/>
            <person name="Chen C."/>
            <person name="Cichocki N."/>
            <person name="Clum A."/>
            <person name="Culley D."/>
            <person name="Crous P.W."/>
            <person name="Fauchery L."/>
            <person name="Girlanda M."/>
            <person name="Hayes R."/>
            <person name="Keri Z."/>
            <person name="LaButti K."/>
            <person name="Lipzen A."/>
            <person name="Lombard V."/>
            <person name="Magnuson J."/>
            <person name="Maillard F."/>
            <person name="Morin E."/>
            <person name="Murat C."/>
            <person name="Nolan M."/>
            <person name="Ohm R."/>
            <person name="Pangilinan J."/>
            <person name="Pereira M."/>
            <person name="Perotto S."/>
            <person name="Peter M."/>
            <person name="Riley R."/>
            <person name="Sitrit Y."/>
            <person name="Stielow B."/>
            <person name="Szollosi G."/>
            <person name="Zifcakova L."/>
            <person name="Stursova M."/>
            <person name="Spatafora J.W."/>
            <person name="Tedersoo L."/>
            <person name="Vaario L.-M."/>
            <person name="Yamada A."/>
            <person name="Yan M."/>
            <person name="Wang P."/>
            <person name="Xu J."/>
            <person name="Bruns T."/>
            <person name="Baldrian P."/>
            <person name="Vilgalys R."/>
            <person name="Henrissat B."/>
            <person name="Grigoriev I.V."/>
            <person name="Hibbett D."/>
            <person name="Nagy L.G."/>
            <person name="Martin F.M."/>
        </authorList>
    </citation>
    <scope>NUCLEOTIDE SEQUENCE</scope>
    <source>
        <strain evidence="9">Prilba</strain>
    </source>
</reference>
<dbReference type="Proteomes" id="UP000759537">
    <property type="component" value="Unassembled WGS sequence"/>
</dbReference>
<feature type="transmembrane region" description="Helical" evidence="8">
    <location>
        <begin position="169"/>
        <end position="192"/>
    </location>
</feature>
<feature type="transmembrane region" description="Helical" evidence="8">
    <location>
        <begin position="199"/>
        <end position="219"/>
    </location>
</feature>
<feature type="transmembrane region" description="Helical" evidence="8">
    <location>
        <begin position="431"/>
        <end position="454"/>
    </location>
</feature>
<dbReference type="PANTHER" id="PTHR31806:SF5">
    <property type="entry name" value="PURINE-CYTOSINE PERMEASE FCY21"/>
    <property type="match status" value="1"/>
</dbReference>
<feature type="transmembrane region" description="Helical" evidence="8">
    <location>
        <begin position="231"/>
        <end position="255"/>
    </location>
</feature>
<feature type="transmembrane region" description="Helical" evidence="8">
    <location>
        <begin position="388"/>
        <end position="410"/>
    </location>
</feature>
<dbReference type="EMBL" id="WHVB01000008">
    <property type="protein sequence ID" value="KAF8480309.1"/>
    <property type="molecule type" value="Genomic_DNA"/>
</dbReference>
<dbReference type="PIRSF" id="PIRSF002744">
    <property type="entry name" value="Pur-cyt_permease"/>
    <property type="match status" value="1"/>
</dbReference>
<dbReference type="OrthoDB" id="2116389at2759"/>
<evidence type="ECO:0000256" key="5">
    <source>
        <dbReference type="ARBA" id="ARBA00022989"/>
    </source>
</evidence>
<organism evidence="9 10">
    <name type="scientific">Russula ochroleuca</name>
    <dbReference type="NCBI Taxonomy" id="152965"/>
    <lineage>
        <taxon>Eukaryota</taxon>
        <taxon>Fungi</taxon>
        <taxon>Dikarya</taxon>
        <taxon>Basidiomycota</taxon>
        <taxon>Agaricomycotina</taxon>
        <taxon>Agaricomycetes</taxon>
        <taxon>Russulales</taxon>
        <taxon>Russulaceae</taxon>
        <taxon>Russula</taxon>
    </lineage>
</organism>
<evidence type="ECO:0000256" key="1">
    <source>
        <dbReference type="ARBA" id="ARBA00004141"/>
    </source>
</evidence>
<evidence type="ECO:0000256" key="7">
    <source>
        <dbReference type="PIRNR" id="PIRNR002744"/>
    </source>
</evidence>
<comment type="caution">
    <text evidence="9">The sequence shown here is derived from an EMBL/GenBank/DDBJ whole genome shotgun (WGS) entry which is preliminary data.</text>
</comment>
<feature type="transmembrane region" description="Helical" evidence="8">
    <location>
        <begin position="359"/>
        <end position="376"/>
    </location>
</feature>
<keyword evidence="5 8" id="KW-1133">Transmembrane helix</keyword>
<accession>A0A9P5MWI4</accession>
<feature type="transmembrane region" description="Helical" evidence="8">
    <location>
        <begin position="466"/>
        <end position="482"/>
    </location>
</feature>